<accession>A0ABQ1UBN6</accession>
<keyword evidence="2" id="KW-0813">Transport</keyword>
<evidence type="ECO:0000256" key="7">
    <source>
        <dbReference type="ARBA" id="ARBA00023136"/>
    </source>
</evidence>
<feature type="transmembrane region" description="Helical" evidence="9">
    <location>
        <begin position="64"/>
        <end position="84"/>
    </location>
</feature>
<dbReference type="InterPro" id="IPR044669">
    <property type="entry name" value="YneE/VCCN1/2-like"/>
</dbReference>
<organism evidence="10 11">
    <name type="scientific">Flavobacterium limi</name>
    <dbReference type="NCBI Taxonomy" id="2045105"/>
    <lineage>
        <taxon>Bacteria</taxon>
        <taxon>Pseudomonadati</taxon>
        <taxon>Bacteroidota</taxon>
        <taxon>Flavobacteriia</taxon>
        <taxon>Flavobacteriales</taxon>
        <taxon>Flavobacteriaceae</taxon>
        <taxon>Flavobacterium</taxon>
    </lineage>
</organism>
<feature type="transmembrane region" description="Helical" evidence="9">
    <location>
        <begin position="244"/>
        <end position="262"/>
    </location>
</feature>
<feature type="transmembrane region" description="Helical" evidence="9">
    <location>
        <begin position="31"/>
        <end position="52"/>
    </location>
</feature>
<dbReference type="Pfam" id="PF25539">
    <property type="entry name" value="Bestrophin_2"/>
    <property type="match status" value="1"/>
</dbReference>
<evidence type="ECO:0000256" key="9">
    <source>
        <dbReference type="SAM" id="Phobius"/>
    </source>
</evidence>
<evidence type="ECO:0000256" key="6">
    <source>
        <dbReference type="ARBA" id="ARBA00023065"/>
    </source>
</evidence>
<dbReference type="PANTHER" id="PTHR33281:SF19">
    <property type="entry name" value="VOLTAGE-DEPENDENT ANION CHANNEL-FORMING PROTEIN YNEE"/>
    <property type="match status" value="1"/>
</dbReference>
<evidence type="ECO:0000313" key="10">
    <source>
        <dbReference type="EMBL" id="GGF14716.1"/>
    </source>
</evidence>
<evidence type="ECO:0000256" key="1">
    <source>
        <dbReference type="ARBA" id="ARBA00004651"/>
    </source>
</evidence>
<protein>
    <recommendedName>
        <fullName evidence="12">Bestrophin, RFP-TM, chloride channel</fullName>
    </recommendedName>
</protein>
<proteinExistence type="inferred from homology"/>
<evidence type="ECO:0000256" key="5">
    <source>
        <dbReference type="ARBA" id="ARBA00022989"/>
    </source>
</evidence>
<feature type="transmembrane region" description="Helical" evidence="9">
    <location>
        <begin position="221"/>
        <end position="238"/>
    </location>
</feature>
<evidence type="ECO:0000256" key="3">
    <source>
        <dbReference type="ARBA" id="ARBA00022475"/>
    </source>
</evidence>
<dbReference type="PANTHER" id="PTHR33281">
    <property type="entry name" value="UPF0187 PROTEIN YNEE"/>
    <property type="match status" value="1"/>
</dbReference>
<dbReference type="Proteomes" id="UP000655016">
    <property type="component" value="Unassembled WGS sequence"/>
</dbReference>
<keyword evidence="11" id="KW-1185">Reference proteome</keyword>
<gene>
    <name evidence="10" type="primary">yneE</name>
    <name evidence="10" type="ORF">GCM10011518_25120</name>
</gene>
<sequence>MGISDLAFLIINFIKTLKATTMLVKNNKSSIVFFIKSIWVDIAAIITYALVIGTLDHNTILREIAIPLPITSIMGTIVGLLLAFRTAQSYDRWWEARKVWGEIVNDSRTLIRQTKQFLPDSDSELKEFAQRQVIWCFALSESLRKIPFSKRVGSYLEQHYIKANNVPAELLNRHADQLALVTKKFGLNDNKQVQIDTTIARLNDAMGKCERIKNTVFPKSYSLLIHFLIYLLTSILPFGLEDSFPAIEIVLTIVISSTFIAVEKTAIIMQDPFENSPTDIPMTALCTVIENNIKEICSDTVIPAIQTDSYYYIN</sequence>
<name>A0ABQ1UBN6_9FLAO</name>
<dbReference type="EMBL" id="BMKP01000005">
    <property type="protein sequence ID" value="GGF14716.1"/>
    <property type="molecule type" value="Genomic_DNA"/>
</dbReference>
<comment type="caution">
    <text evidence="10">The sequence shown here is derived from an EMBL/GenBank/DDBJ whole genome shotgun (WGS) entry which is preliminary data.</text>
</comment>
<comment type="subcellular location">
    <subcellularLocation>
        <location evidence="1">Cell membrane</location>
        <topology evidence="1">Multi-pass membrane protein</topology>
    </subcellularLocation>
</comment>
<keyword evidence="4 9" id="KW-0812">Transmembrane</keyword>
<evidence type="ECO:0000256" key="8">
    <source>
        <dbReference type="ARBA" id="ARBA00034708"/>
    </source>
</evidence>
<evidence type="ECO:0000313" key="11">
    <source>
        <dbReference type="Proteomes" id="UP000655016"/>
    </source>
</evidence>
<reference evidence="11" key="1">
    <citation type="journal article" date="2019" name="Int. J. Syst. Evol. Microbiol.">
        <title>The Global Catalogue of Microorganisms (GCM) 10K type strain sequencing project: providing services to taxonomists for standard genome sequencing and annotation.</title>
        <authorList>
            <consortium name="The Broad Institute Genomics Platform"/>
            <consortium name="The Broad Institute Genome Sequencing Center for Infectious Disease"/>
            <person name="Wu L."/>
            <person name="Ma J."/>
        </authorList>
    </citation>
    <scope>NUCLEOTIDE SEQUENCE [LARGE SCALE GENOMIC DNA]</scope>
    <source>
        <strain evidence="11">CGMCC 1.16060</strain>
    </source>
</reference>
<keyword evidence="5 9" id="KW-1133">Transmembrane helix</keyword>
<keyword evidence="7 9" id="KW-0472">Membrane</keyword>
<evidence type="ECO:0008006" key="12">
    <source>
        <dbReference type="Google" id="ProtNLM"/>
    </source>
</evidence>
<comment type="similarity">
    <text evidence="8">Belongs to the anion channel-forming bestrophin (TC 1.A.46) family.</text>
</comment>
<evidence type="ECO:0000256" key="4">
    <source>
        <dbReference type="ARBA" id="ARBA00022692"/>
    </source>
</evidence>
<evidence type="ECO:0000256" key="2">
    <source>
        <dbReference type="ARBA" id="ARBA00022448"/>
    </source>
</evidence>
<dbReference type="RefSeq" id="WP_308422536.1">
    <property type="nucleotide sequence ID" value="NZ_BMKP01000005.1"/>
</dbReference>
<keyword evidence="6" id="KW-0406">Ion transport</keyword>
<keyword evidence="3" id="KW-1003">Cell membrane</keyword>